<keyword evidence="9" id="KW-1185">Reference proteome</keyword>
<keyword evidence="3" id="KW-1003">Cell membrane</keyword>
<evidence type="ECO:0000256" key="1">
    <source>
        <dbReference type="ARBA" id="ARBA00004651"/>
    </source>
</evidence>
<evidence type="ECO:0000256" key="2">
    <source>
        <dbReference type="ARBA" id="ARBA00006386"/>
    </source>
</evidence>
<sequence length="356" mass="38588">MTASDYQSHSMSHSPNTRRAAIMAAIFLLITIAGLTYVKWWPYYDKALAAIEKHTIGSSMIPSAKPDASSSIWQASWEYSVAYFNSVWKAALLGMIVGAMVQVLLPANWLKRAMGKMSFKSTLVGGVTSLPGMMCTCCAAPIASSMRKQQVSIGAALAFWLGNPTLNPATLIFMTFVLSWKFTALRIFFGLVLTFGISYLANRFADRKRLEELPLTADTEPSEAADRGPFLWRWAKSFAGMFIRIVPTYLITVYVIGLLQAVLDPSWVSNSVIAILVCAVIGTLFVIPTAAEIPIVQSFLAFGTGPASALLLTLPSVSLPSLLLVSRAFPRKVLLFVAGSVIVLGVLCGITGSLWL</sequence>
<gene>
    <name evidence="8" type="ORF">H4Q31_12200</name>
</gene>
<evidence type="ECO:0000256" key="6">
    <source>
        <dbReference type="ARBA" id="ARBA00023136"/>
    </source>
</evidence>
<feature type="transmembrane region" description="Helical" evidence="7">
    <location>
        <begin position="241"/>
        <end position="261"/>
    </location>
</feature>
<proteinExistence type="inferred from homology"/>
<evidence type="ECO:0000313" key="8">
    <source>
        <dbReference type="EMBL" id="MBB6678072.1"/>
    </source>
</evidence>
<dbReference type="InterPro" id="IPR005524">
    <property type="entry name" value="DUF318"/>
</dbReference>
<accession>A0A841TAQ0</accession>
<comment type="subcellular location">
    <subcellularLocation>
        <location evidence="1">Cell membrane</location>
        <topology evidence="1">Multi-pass membrane protein</topology>
    </subcellularLocation>
</comment>
<feature type="transmembrane region" description="Helical" evidence="7">
    <location>
        <begin position="155"/>
        <end position="178"/>
    </location>
</feature>
<evidence type="ECO:0000256" key="4">
    <source>
        <dbReference type="ARBA" id="ARBA00022692"/>
    </source>
</evidence>
<keyword evidence="6 7" id="KW-0472">Membrane</keyword>
<evidence type="ECO:0000256" key="7">
    <source>
        <dbReference type="SAM" id="Phobius"/>
    </source>
</evidence>
<dbReference type="EMBL" id="JACJVN010000048">
    <property type="protein sequence ID" value="MBB6678072.1"/>
    <property type="molecule type" value="Genomic_DNA"/>
</dbReference>
<dbReference type="PANTHER" id="PTHR43299:SF1">
    <property type="entry name" value="UPF0718 PROTEIN YRAQ"/>
    <property type="match status" value="1"/>
</dbReference>
<comment type="similarity">
    <text evidence="2">Belongs to the UPF0718 family.</text>
</comment>
<evidence type="ECO:0000256" key="5">
    <source>
        <dbReference type="ARBA" id="ARBA00022989"/>
    </source>
</evidence>
<comment type="caution">
    <text evidence="8">The sequence shown here is derived from an EMBL/GenBank/DDBJ whole genome shotgun (WGS) entry which is preliminary data.</text>
</comment>
<name>A0A841TAQ0_9BACL</name>
<feature type="transmembrane region" description="Helical" evidence="7">
    <location>
        <begin position="267"/>
        <end position="287"/>
    </location>
</feature>
<dbReference type="PANTHER" id="PTHR43299">
    <property type="entry name" value="UPF0718 PROTEIN YRAQ"/>
    <property type="match status" value="1"/>
</dbReference>
<feature type="transmembrane region" description="Helical" evidence="7">
    <location>
        <begin position="87"/>
        <end position="110"/>
    </location>
</feature>
<keyword evidence="4 7" id="KW-0812">Transmembrane</keyword>
<dbReference type="AlphaFoldDB" id="A0A841TAQ0"/>
<feature type="transmembrane region" description="Helical" evidence="7">
    <location>
        <begin position="184"/>
        <end position="201"/>
    </location>
</feature>
<dbReference type="GO" id="GO:0005886">
    <property type="term" value="C:plasma membrane"/>
    <property type="evidence" value="ECO:0007669"/>
    <property type="project" value="UniProtKB-SubCell"/>
</dbReference>
<organism evidence="8 9">
    <name type="scientific">Cohnella lubricantis</name>
    <dbReference type="NCBI Taxonomy" id="2163172"/>
    <lineage>
        <taxon>Bacteria</taxon>
        <taxon>Bacillati</taxon>
        <taxon>Bacillota</taxon>
        <taxon>Bacilli</taxon>
        <taxon>Bacillales</taxon>
        <taxon>Paenibacillaceae</taxon>
        <taxon>Cohnella</taxon>
    </lineage>
</organism>
<reference evidence="8 9" key="1">
    <citation type="submission" date="2020-08" db="EMBL/GenBank/DDBJ databases">
        <title>Cohnella phylogeny.</title>
        <authorList>
            <person name="Dunlap C."/>
        </authorList>
    </citation>
    <scope>NUCLEOTIDE SEQUENCE [LARGE SCALE GENOMIC DNA]</scope>
    <source>
        <strain evidence="8 9">DSM 103658</strain>
    </source>
</reference>
<feature type="transmembrane region" description="Helical" evidence="7">
    <location>
        <begin position="299"/>
        <end position="321"/>
    </location>
</feature>
<feature type="transmembrane region" description="Helical" evidence="7">
    <location>
        <begin position="333"/>
        <end position="355"/>
    </location>
</feature>
<keyword evidence="5 7" id="KW-1133">Transmembrane helix</keyword>
<dbReference type="Pfam" id="PF03773">
    <property type="entry name" value="ArsP_1"/>
    <property type="match status" value="1"/>
</dbReference>
<evidence type="ECO:0000256" key="3">
    <source>
        <dbReference type="ARBA" id="ARBA00022475"/>
    </source>
</evidence>
<feature type="transmembrane region" description="Helical" evidence="7">
    <location>
        <begin position="20"/>
        <end position="38"/>
    </location>
</feature>
<evidence type="ECO:0000313" key="9">
    <source>
        <dbReference type="Proteomes" id="UP000574133"/>
    </source>
</evidence>
<protein>
    <submittedName>
        <fullName evidence="8">Permease</fullName>
    </submittedName>
</protein>
<dbReference type="Proteomes" id="UP000574133">
    <property type="component" value="Unassembled WGS sequence"/>
</dbReference>